<feature type="transmembrane region" description="Helical" evidence="2">
    <location>
        <begin position="402"/>
        <end position="422"/>
    </location>
</feature>
<dbReference type="EMBL" id="FRXN01000005">
    <property type="protein sequence ID" value="SHO64214.1"/>
    <property type="molecule type" value="Genomic_DNA"/>
</dbReference>
<dbReference type="SUPFAM" id="SSF48452">
    <property type="entry name" value="TPR-like"/>
    <property type="match status" value="2"/>
</dbReference>
<proteinExistence type="predicted"/>
<keyword evidence="1" id="KW-0175">Coiled coil</keyword>
<keyword evidence="2" id="KW-1133">Transmembrane helix</keyword>
<keyword evidence="5" id="KW-1185">Reference proteome</keyword>
<dbReference type="Gene3D" id="1.10.10.10">
    <property type="entry name" value="Winged helix-like DNA-binding domain superfamily/Winged helix DNA-binding domain"/>
    <property type="match status" value="1"/>
</dbReference>
<organism evidence="4 5">
    <name type="scientific">Algoriphagus zhangzhouensis</name>
    <dbReference type="NCBI Taxonomy" id="1073327"/>
    <lineage>
        <taxon>Bacteria</taxon>
        <taxon>Pseudomonadati</taxon>
        <taxon>Bacteroidota</taxon>
        <taxon>Cytophagia</taxon>
        <taxon>Cytophagales</taxon>
        <taxon>Cyclobacteriaceae</taxon>
        <taxon>Algoriphagus</taxon>
    </lineage>
</organism>
<dbReference type="SMART" id="SM00421">
    <property type="entry name" value="HTH_LUXR"/>
    <property type="match status" value="1"/>
</dbReference>
<dbReference type="Proteomes" id="UP000184609">
    <property type="component" value="Unassembled WGS sequence"/>
</dbReference>
<sequence length="612" mass="70662">MTFGSSIPLSAQSFFIDSLKVLATDEKLSRGEKIDVMGELAKTYSSERQIPEALEIAQQALSLSWQESNKKYSANIHSIYGYIYYRIDSISLAYQAVDSATWYAAQTNDKKTKAMVIFRTGWLHFMENDIEKSYDEMLQALQLLNGMEEFDTESNIYHYLSSIYSQWRDPEMQFHYTKLCLEAAQKSNDLDAISNANLIMGNSYLNRYRKEKETKKYLDSAIYFTQVAFKNSQSKRASLSSTQAAASLNLSNIYLEFFTPQHQDSVIFYAENAIQIAKKINYTDVIVNGYGIMSEIPSSQGNYSEAEKMLNTALLEVEKSLKKSPILNFRIYNALAGLAEKENNPEKALAYFKKQQGFYREIFDNEKVKSIQSLEAKYQSEKNALALDAAEKEAAFNRSLNMIYILIMVLGALVIFFFFRSYRLKLKSSHQKQVILETEKNAAQLRADYKEEERARIQAESDLLQERFGRMEKELLAGNLQVEEKNKLVEMLKDRLATHGKKDPLYSQLEKLIVQNTKIDQGYDEIKTEIEEIQSEFVSRLQEKSENNLTRLDLKYCSYILMGLSNKEIANKLNIDPKSIRMAKYRIKQKLKLEKDEDLTQFITELNRNSKG</sequence>
<evidence type="ECO:0000259" key="3">
    <source>
        <dbReference type="PROSITE" id="PS00622"/>
    </source>
</evidence>
<keyword evidence="2" id="KW-0472">Membrane</keyword>
<evidence type="ECO:0000256" key="1">
    <source>
        <dbReference type="SAM" id="Coils"/>
    </source>
</evidence>
<dbReference type="InterPro" id="IPR011990">
    <property type="entry name" value="TPR-like_helical_dom_sf"/>
</dbReference>
<dbReference type="Gene3D" id="1.25.40.10">
    <property type="entry name" value="Tetratricopeptide repeat domain"/>
    <property type="match status" value="2"/>
</dbReference>
<feature type="coiled-coil region" evidence="1">
    <location>
        <begin position="435"/>
        <end position="474"/>
    </location>
</feature>
<keyword evidence="2" id="KW-0812">Transmembrane</keyword>
<dbReference type="InterPro" id="IPR036388">
    <property type="entry name" value="WH-like_DNA-bd_sf"/>
</dbReference>
<dbReference type="Pfam" id="PF00196">
    <property type="entry name" value="GerE"/>
    <property type="match status" value="1"/>
</dbReference>
<reference evidence="5" key="1">
    <citation type="submission" date="2016-12" db="EMBL/GenBank/DDBJ databases">
        <authorList>
            <person name="Varghese N."/>
            <person name="Submissions S."/>
        </authorList>
    </citation>
    <scope>NUCLEOTIDE SEQUENCE [LARGE SCALE GENOMIC DNA]</scope>
    <source>
        <strain evidence="5">DSM 25035</strain>
    </source>
</reference>
<protein>
    <submittedName>
        <fullName evidence="4">Regulatory protein, luxR family</fullName>
    </submittedName>
</protein>
<evidence type="ECO:0000256" key="2">
    <source>
        <dbReference type="SAM" id="Phobius"/>
    </source>
</evidence>
<dbReference type="SUPFAM" id="SSF46894">
    <property type="entry name" value="C-terminal effector domain of the bipartite response regulators"/>
    <property type="match status" value="1"/>
</dbReference>
<dbReference type="GO" id="GO:0003677">
    <property type="term" value="F:DNA binding"/>
    <property type="evidence" value="ECO:0007669"/>
    <property type="project" value="InterPro"/>
</dbReference>
<dbReference type="PROSITE" id="PS00622">
    <property type="entry name" value="HTH_LUXR_1"/>
    <property type="match status" value="1"/>
</dbReference>
<dbReference type="AlphaFoldDB" id="A0A1M7ZH70"/>
<dbReference type="InterPro" id="IPR000792">
    <property type="entry name" value="Tscrpt_reg_LuxR_C"/>
</dbReference>
<dbReference type="InterPro" id="IPR016032">
    <property type="entry name" value="Sig_transdc_resp-reg_C-effctor"/>
</dbReference>
<evidence type="ECO:0000313" key="5">
    <source>
        <dbReference type="Proteomes" id="UP000184609"/>
    </source>
</evidence>
<dbReference type="GO" id="GO:0006355">
    <property type="term" value="P:regulation of DNA-templated transcription"/>
    <property type="evidence" value="ECO:0007669"/>
    <property type="project" value="InterPro"/>
</dbReference>
<gene>
    <name evidence="4" type="ORF">SAMN04488108_3300</name>
</gene>
<evidence type="ECO:0000313" key="4">
    <source>
        <dbReference type="EMBL" id="SHO64214.1"/>
    </source>
</evidence>
<dbReference type="STRING" id="1073327.SAMN04488108_3300"/>
<accession>A0A1M7ZH70</accession>
<feature type="domain" description="HTH luxR-type" evidence="3">
    <location>
        <begin position="563"/>
        <end position="590"/>
    </location>
</feature>
<name>A0A1M7ZH70_9BACT</name>